<proteinExistence type="predicted"/>
<dbReference type="InterPro" id="IPR053147">
    <property type="entry name" value="Hsp_HslJ-like"/>
</dbReference>
<reference evidence="3 4" key="1">
    <citation type="submission" date="2018-07" db="EMBL/GenBank/DDBJ databases">
        <title>Chryseobacterium lacus sp. nov., isolated from lake water.</title>
        <authorList>
            <person name="Li C.-M."/>
        </authorList>
    </citation>
    <scope>NUCLEOTIDE SEQUENCE [LARGE SCALE GENOMIC DNA]</scope>
    <source>
        <strain evidence="3 4">YLOS41</strain>
    </source>
</reference>
<feature type="domain" description="DUF306" evidence="2">
    <location>
        <begin position="28"/>
        <end position="119"/>
    </location>
</feature>
<feature type="chain" id="PRO_5016944497" evidence="1">
    <location>
        <begin position="23"/>
        <end position="129"/>
    </location>
</feature>
<evidence type="ECO:0000259" key="2">
    <source>
        <dbReference type="Pfam" id="PF03724"/>
    </source>
</evidence>
<organism evidence="3 4">
    <name type="scientific">Chryseobacterium lacus</name>
    <dbReference type="NCBI Taxonomy" id="2058346"/>
    <lineage>
        <taxon>Bacteria</taxon>
        <taxon>Pseudomonadati</taxon>
        <taxon>Bacteroidota</taxon>
        <taxon>Flavobacteriia</taxon>
        <taxon>Flavobacteriales</taxon>
        <taxon>Weeksellaceae</taxon>
        <taxon>Chryseobacterium group</taxon>
        <taxon>Chryseobacterium</taxon>
    </lineage>
</organism>
<dbReference type="InterPro" id="IPR005184">
    <property type="entry name" value="DUF306_Meta_HslJ"/>
</dbReference>
<dbReference type="OrthoDB" id="880459at2"/>
<dbReference type="Gene3D" id="2.40.128.270">
    <property type="match status" value="1"/>
</dbReference>
<evidence type="ECO:0000313" key="3">
    <source>
        <dbReference type="EMBL" id="RCU42801.1"/>
    </source>
</evidence>
<dbReference type="PANTHER" id="PTHR35535:SF1">
    <property type="entry name" value="HEAT SHOCK PROTEIN HSLJ"/>
    <property type="match status" value="1"/>
</dbReference>
<name>A0A368MZV2_9FLAO</name>
<comment type="caution">
    <text evidence="3">The sequence shown here is derived from an EMBL/GenBank/DDBJ whole genome shotgun (WGS) entry which is preliminary data.</text>
</comment>
<dbReference type="RefSeq" id="WP_114304013.1">
    <property type="nucleotide sequence ID" value="NZ_QPIE01000005.1"/>
</dbReference>
<dbReference type="EMBL" id="QPIE01000005">
    <property type="protein sequence ID" value="RCU42801.1"/>
    <property type="molecule type" value="Genomic_DNA"/>
</dbReference>
<dbReference type="Proteomes" id="UP000252172">
    <property type="component" value="Unassembled WGS sequence"/>
</dbReference>
<accession>A0A368MZV2</accession>
<gene>
    <name evidence="3" type="ORF">DQ356_08305</name>
</gene>
<dbReference type="InterPro" id="IPR038670">
    <property type="entry name" value="HslJ-like_sf"/>
</dbReference>
<sequence length="129" mass="14104">MKKYIFAAMASAVLYSCGAVSTQNQPVLANTQWQLSDQVKGNQPTLVFENTRVSGNGGCNNYFGDLQADPATGSFSVKGIGATKKMCENIAGETTYFNMLPKANRYRISGSTLELYQNDLLLLKFSKIK</sequence>
<feature type="signal peptide" evidence="1">
    <location>
        <begin position="1"/>
        <end position="22"/>
    </location>
</feature>
<dbReference type="PROSITE" id="PS51257">
    <property type="entry name" value="PROKAR_LIPOPROTEIN"/>
    <property type="match status" value="1"/>
</dbReference>
<dbReference type="PANTHER" id="PTHR35535">
    <property type="entry name" value="HEAT SHOCK PROTEIN HSLJ"/>
    <property type="match status" value="1"/>
</dbReference>
<dbReference type="AlphaFoldDB" id="A0A368MZV2"/>
<protein>
    <submittedName>
        <fullName evidence="3">META domain-containing protein</fullName>
    </submittedName>
</protein>
<keyword evidence="1" id="KW-0732">Signal</keyword>
<keyword evidence="4" id="KW-1185">Reference proteome</keyword>
<evidence type="ECO:0000256" key="1">
    <source>
        <dbReference type="SAM" id="SignalP"/>
    </source>
</evidence>
<evidence type="ECO:0000313" key="4">
    <source>
        <dbReference type="Proteomes" id="UP000252172"/>
    </source>
</evidence>
<dbReference type="Pfam" id="PF03724">
    <property type="entry name" value="META"/>
    <property type="match status" value="1"/>
</dbReference>